<organism evidence="3 4">
    <name type="scientific">Embleya hyalina</name>
    <dbReference type="NCBI Taxonomy" id="516124"/>
    <lineage>
        <taxon>Bacteria</taxon>
        <taxon>Bacillati</taxon>
        <taxon>Actinomycetota</taxon>
        <taxon>Actinomycetes</taxon>
        <taxon>Kitasatosporales</taxon>
        <taxon>Streptomycetaceae</taxon>
        <taxon>Embleya</taxon>
    </lineage>
</organism>
<accession>A0A401Z371</accession>
<dbReference type="Proteomes" id="UP000286931">
    <property type="component" value="Unassembled WGS sequence"/>
</dbReference>
<dbReference type="PRINTS" id="PR00081">
    <property type="entry name" value="GDHRDH"/>
</dbReference>
<dbReference type="AlphaFoldDB" id="A0A401Z371"/>
<dbReference type="PANTHER" id="PTHR42760">
    <property type="entry name" value="SHORT-CHAIN DEHYDROGENASES/REDUCTASES FAMILY MEMBER"/>
    <property type="match status" value="1"/>
</dbReference>
<dbReference type="InterPro" id="IPR036291">
    <property type="entry name" value="NAD(P)-bd_dom_sf"/>
</dbReference>
<dbReference type="RefSeq" id="WP_126642942.1">
    <property type="nucleotide sequence ID" value="NZ_BIFH01000047.1"/>
</dbReference>
<dbReference type="Gene3D" id="3.40.50.720">
    <property type="entry name" value="NAD(P)-binding Rossmann-like Domain"/>
    <property type="match status" value="1"/>
</dbReference>
<evidence type="ECO:0000256" key="1">
    <source>
        <dbReference type="ARBA" id="ARBA00006484"/>
    </source>
</evidence>
<sequence>MLDPEPLAGQVAIVTGGGAGIGGGVSRLLARAGALVLLNDIDADWAEQARTDIETAGGRVELVLGDIREPATVERLRDAALAAGGADVLVNNVGDYRPSTTFLRSTEEEWRALHAINFEHVLRVTHAILPSMVERGRGSIVNVSTVEALRGIPGCPVYSAYNAAIIAFTKSLAVDVARKGVRVNAIAPDMANTPQTTYEAKLRDRDPALIGSWVPLARFGEPDDYAKVVLFLASAASSYVTGHLIPVDGGTTAASGWYGRADGRGWTNLPDGA</sequence>
<name>A0A401Z371_9ACTN</name>
<protein>
    <submittedName>
        <fullName evidence="3">Short-chain dehydrogenase</fullName>
    </submittedName>
</protein>
<dbReference type="SUPFAM" id="SSF51735">
    <property type="entry name" value="NAD(P)-binding Rossmann-fold domains"/>
    <property type="match status" value="1"/>
</dbReference>
<comment type="similarity">
    <text evidence="1">Belongs to the short-chain dehydrogenases/reductases (SDR) family.</text>
</comment>
<dbReference type="OrthoDB" id="4350228at2"/>
<evidence type="ECO:0000256" key="2">
    <source>
        <dbReference type="ARBA" id="ARBA00023002"/>
    </source>
</evidence>
<gene>
    <name evidence="3" type="ORF">EHYA_09071</name>
</gene>
<dbReference type="FunFam" id="3.40.50.720:FF:000084">
    <property type="entry name" value="Short-chain dehydrogenase reductase"/>
    <property type="match status" value="1"/>
</dbReference>
<reference evidence="3 4" key="1">
    <citation type="submission" date="2018-12" db="EMBL/GenBank/DDBJ databases">
        <title>Draft genome sequence of Embleya hyalina NBRC 13850T.</title>
        <authorList>
            <person name="Komaki H."/>
            <person name="Hosoyama A."/>
            <person name="Kimura A."/>
            <person name="Ichikawa N."/>
            <person name="Tamura T."/>
        </authorList>
    </citation>
    <scope>NUCLEOTIDE SEQUENCE [LARGE SCALE GENOMIC DNA]</scope>
    <source>
        <strain evidence="3 4">NBRC 13850</strain>
    </source>
</reference>
<dbReference type="EMBL" id="BIFH01000047">
    <property type="protein sequence ID" value="GCE01307.1"/>
    <property type="molecule type" value="Genomic_DNA"/>
</dbReference>
<dbReference type="PRINTS" id="PR00080">
    <property type="entry name" value="SDRFAMILY"/>
</dbReference>
<dbReference type="PANTHER" id="PTHR42760:SF133">
    <property type="entry name" value="3-OXOACYL-[ACYL-CARRIER-PROTEIN] REDUCTASE"/>
    <property type="match status" value="1"/>
</dbReference>
<comment type="caution">
    <text evidence="3">The sequence shown here is derived from an EMBL/GenBank/DDBJ whole genome shotgun (WGS) entry which is preliminary data.</text>
</comment>
<evidence type="ECO:0000313" key="3">
    <source>
        <dbReference type="EMBL" id="GCE01307.1"/>
    </source>
</evidence>
<dbReference type="InterPro" id="IPR002347">
    <property type="entry name" value="SDR_fam"/>
</dbReference>
<keyword evidence="2" id="KW-0560">Oxidoreductase</keyword>
<keyword evidence="4" id="KW-1185">Reference proteome</keyword>
<dbReference type="GO" id="GO:0016616">
    <property type="term" value="F:oxidoreductase activity, acting on the CH-OH group of donors, NAD or NADP as acceptor"/>
    <property type="evidence" value="ECO:0007669"/>
    <property type="project" value="TreeGrafter"/>
</dbReference>
<evidence type="ECO:0000313" key="4">
    <source>
        <dbReference type="Proteomes" id="UP000286931"/>
    </source>
</evidence>
<dbReference type="Pfam" id="PF13561">
    <property type="entry name" value="adh_short_C2"/>
    <property type="match status" value="1"/>
</dbReference>
<proteinExistence type="inferred from homology"/>